<keyword evidence="3" id="KW-1185">Reference proteome</keyword>
<dbReference type="Pfam" id="PF23626">
    <property type="entry name" value="CCD_aECM"/>
    <property type="match status" value="1"/>
</dbReference>
<dbReference type="InterPro" id="IPR055352">
    <property type="entry name" value="CCD_aECM"/>
</dbReference>
<evidence type="ECO:0000313" key="2">
    <source>
        <dbReference type="EMBL" id="VDO39796.1"/>
    </source>
</evidence>
<accession>A0A183HA64</accession>
<name>A0A183HA64_9BILA</name>
<feature type="domain" description="aECM cysteine-cradle" evidence="1">
    <location>
        <begin position="17"/>
        <end position="60"/>
    </location>
</feature>
<evidence type="ECO:0000313" key="4">
    <source>
        <dbReference type="WBParaSite" id="OFLC_0000437501-mRNA-1"/>
    </source>
</evidence>
<gene>
    <name evidence="2" type="ORF">OFLC_LOCUS4376</name>
</gene>
<proteinExistence type="predicted"/>
<reference evidence="4" key="1">
    <citation type="submission" date="2016-06" db="UniProtKB">
        <authorList>
            <consortium name="WormBaseParasite"/>
        </authorList>
    </citation>
    <scope>IDENTIFICATION</scope>
</reference>
<dbReference type="EMBL" id="UZAJ01003292">
    <property type="protein sequence ID" value="VDO39796.1"/>
    <property type="molecule type" value="Genomic_DNA"/>
</dbReference>
<evidence type="ECO:0000259" key="1">
    <source>
        <dbReference type="Pfam" id="PF23626"/>
    </source>
</evidence>
<protein>
    <recommendedName>
        <fullName evidence="1">aECM cysteine-cradle domain-containing protein</fullName>
    </recommendedName>
</protein>
<reference evidence="2 3" key="2">
    <citation type="submission" date="2018-11" db="EMBL/GenBank/DDBJ databases">
        <authorList>
            <consortium name="Pathogen Informatics"/>
        </authorList>
    </citation>
    <scope>NUCLEOTIDE SEQUENCE [LARGE SCALE GENOMIC DNA]</scope>
</reference>
<organism evidence="4">
    <name type="scientific">Onchocerca flexuosa</name>
    <dbReference type="NCBI Taxonomy" id="387005"/>
    <lineage>
        <taxon>Eukaryota</taxon>
        <taxon>Metazoa</taxon>
        <taxon>Ecdysozoa</taxon>
        <taxon>Nematoda</taxon>
        <taxon>Chromadorea</taxon>
        <taxon>Rhabditida</taxon>
        <taxon>Spirurina</taxon>
        <taxon>Spiruromorpha</taxon>
        <taxon>Filarioidea</taxon>
        <taxon>Onchocercidae</taxon>
        <taxon>Onchocerca</taxon>
    </lineage>
</organism>
<dbReference type="Proteomes" id="UP000267606">
    <property type="component" value="Unassembled WGS sequence"/>
</dbReference>
<dbReference type="WBParaSite" id="OFLC_0000437501-mRNA-1">
    <property type="protein sequence ID" value="OFLC_0000437501-mRNA-1"/>
    <property type="gene ID" value="OFLC_0000437501"/>
</dbReference>
<dbReference type="STRING" id="387005.A0A183HA64"/>
<sequence length="63" mass="7406">MEFFRIICIFGRINERTPPDCSLIRKFISLFKIANPAEWIRLNCSFARLCFTQSSCEQLMVSL</sequence>
<dbReference type="AlphaFoldDB" id="A0A183HA64"/>
<evidence type="ECO:0000313" key="3">
    <source>
        <dbReference type="Proteomes" id="UP000267606"/>
    </source>
</evidence>